<evidence type="ECO:0000313" key="1">
    <source>
        <dbReference type="EMBL" id="CAG8488426.1"/>
    </source>
</evidence>
<comment type="caution">
    <text evidence="1">The sequence shown here is derived from an EMBL/GenBank/DDBJ whole genome shotgun (WGS) entry which is preliminary data.</text>
</comment>
<gene>
    <name evidence="1" type="ORF">GMARGA_LOCUS1598</name>
</gene>
<protein>
    <submittedName>
        <fullName evidence="1">11621_t:CDS:1</fullName>
    </submittedName>
</protein>
<dbReference type="EMBL" id="CAJVQB010000430">
    <property type="protein sequence ID" value="CAG8488426.1"/>
    <property type="molecule type" value="Genomic_DNA"/>
</dbReference>
<accession>A0ABM8VZT9</accession>
<sequence>MKQYSKVLSINWIFDSFKKRAIVKIAIKNKRSKQILDNSWSLSIGRKLTRITQRENEEEILVNRRKHRLILEEDMYKAITKKSIMQTHFSSGEIYLE</sequence>
<keyword evidence="2" id="KW-1185">Reference proteome</keyword>
<name>A0ABM8VZT9_GIGMA</name>
<reference evidence="1 2" key="1">
    <citation type="submission" date="2021-06" db="EMBL/GenBank/DDBJ databases">
        <authorList>
            <person name="Kallberg Y."/>
            <person name="Tangrot J."/>
            <person name="Rosling A."/>
        </authorList>
    </citation>
    <scope>NUCLEOTIDE SEQUENCE [LARGE SCALE GENOMIC DNA]</scope>
    <source>
        <strain evidence="1 2">120-4 pot B 10/14</strain>
    </source>
</reference>
<dbReference type="Proteomes" id="UP000789901">
    <property type="component" value="Unassembled WGS sequence"/>
</dbReference>
<proteinExistence type="predicted"/>
<evidence type="ECO:0000313" key="2">
    <source>
        <dbReference type="Proteomes" id="UP000789901"/>
    </source>
</evidence>
<organism evidence="1 2">
    <name type="scientific">Gigaspora margarita</name>
    <dbReference type="NCBI Taxonomy" id="4874"/>
    <lineage>
        <taxon>Eukaryota</taxon>
        <taxon>Fungi</taxon>
        <taxon>Fungi incertae sedis</taxon>
        <taxon>Mucoromycota</taxon>
        <taxon>Glomeromycotina</taxon>
        <taxon>Glomeromycetes</taxon>
        <taxon>Diversisporales</taxon>
        <taxon>Gigasporaceae</taxon>
        <taxon>Gigaspora</taxon>
    </lineage>
</organism>